<dbReference type="EMBL" id="UINC01104473">
    <property type="protein sequence ID" value="SVC67643.1"/>
    <property type="molecule type" value="Genomic_DNA"/>
</dbReference>
<evidence type="ECO:0000313" key="1">
    <source>
        <dbReference type="EMBL" id="SVC67643.1"/>
    </source>
</evidence>
<gene>
    <name evidence="1" type="ORF">METZ01_LOCUS320497</name>
</gene>
<reference evidence="1" key="1">
    <citation type="submission" date="2018-05" db="EMBL/GenBank/DDBJ databases">
        <authorList>
            <person name="Lanie J.A."/>
            <person name="Ng W.-L."/>
            <person name="Kazmierczak K.M."/>
            <person name="Andrzejewski T.M."/>
            <person name="Davidsen T.M."/>
            <person name="Wayne K.J."/>
            <person name="Tettelin H."/>
            <person name="Glass J.I."/>
            <person name="Rusch D."/>
            <person name="Podicherti R."/>
            <person name="Tsui H.-C.T."/>
            <person name="Winkler M.E."/>
        </authorList>
    </citation>
    <scope>NUCLEOTIDE SEQUENCE</scope>
</reference>
<name>A0A382P2Q8_9ZZZZ</name>
<sequence length="59" mass="6956">MNHSNCTTNSLRSTQIQPNPKLQLLTSYSESYEEQFLPKVSLNWQEKDFLKRENLPVDN</sequence>
<protein>
    <submittedName>
        <fullName evidence="1">Uncharacterized protein</fullName>
    </submittedName>
</protein>
<accession>A0A382P2Q8</accession>
<proteinExistence type="predicted"/>
<dbReference type="AlphaFoldDB" id="A0A382P2Q8"/>
<organism evidence="1">
    <name type="scientific">marine metagenome</name>
    <dbReference type="NCBI Taxonomy" id="408172"/>
    <lineage>
        <taxon>unclassified sequences</taxon>
        <taxon>metagenomes</taxon>
        <taxon>ecological metagenomes</taxon>
    </lineage>
</organism>